<dbReference type="InterPro" id="IPR055558">
    <property type="entry name" value="DUF7134"/>
</dbReference>
<dbReference type="EMBL" id="BAABAT010000026">
    <property type="protein sequence ID" value="GAA4257103.1"/>
    <property type="molecule type" value="Genomic_DNA"/>
</dbReference>
<dbReference type="RefSeq" id="WP_345134077.1">
    <property type="nucleotide sequence ID" value="NZ_BAABAT010000026.1"/>
</dbReference>
<keyword evidence="3" id="KW-0597">Phosphoprotein</keyword>
<evidence type="ECO:0000256" key="3">
    <source>
        <dbReference type="ARBA" id="ARBA00022553"/>
    </source>
</evidence>
<dbReference type="Pfam" id="PF02518">
    <property type="entry name" value="HATPase_c"/>
    <property type="match status" value="1"/>
</dbReference>
<keyword evidence="15" id="KW-1185">Reference proteome</keyword>
<organism evidence="14 15">
    <name type="scientific">Dactylosporangium darangshiense</name>
    <dbReference type="NCBI Taxonomy" id="579108"/>
    <lineage>
        <taxon>Bacteria</taxon>
        <taxon>Bacillati</taxon>
        <taxon>Actinomycetota</taxon>
        <taxon>Actinomycetes</taxon>
        <taxon>Micromonosporales</taxon>
        <taxon>Micromonosporaceae</taxon>
        <taxon>Dactylosporangium</taxon>
    </lineage>
</organism>
<evidence type="ECO:0000313" key="14">
    <source>
        <dbReference type="EMBL" id="GAA4257103.1"/>
    </source>
</evidence>
<feature type="transmembrane region" description="Helical" evidence="10">
    <location>
        <begin position="73"/>
        <end position="89"/>
    </location>
</feature>
<dbReference type="Proteomes" id="UP001500620">
    <property type="component" value="Unassembled WGS sequence"/>
</dbReference>
<dbReference type="InterPro" id="IPR011712">
    <property type="entry name" value="Sig_transdc_His_kin_sub3_dim/P"/>
</dbReference>
<dbReference type="Pfam" id="PF07730">
    <property type="entry name" value="HisKA_3"/>
    <property type="match status" value="1"/>
</dbReference>
<evidence type="ECO:0000256" key="4">
    <source>
        <dbReference type="ARBA" id="ARBA00022679"/>
    </source>
</evidence>
<keyword evidence="7" id="KW-0067">ATP-binding</keyword>
<dbReference type="GO" id="GO:0016301">
    <property type="term" value="F:kinase activity"/>
    <property type="evidence" value="ECO:0007669"/>
    <property type="project" value="UniProtKB-KW"/>
</dbReference>
<protein>
    <recommendedName>
        <fullName evidence="2">histidine kinase</fullName>
        <ecNumber evidence="2">2.7.13.3</ecNumber>
    </recommendedName>
</protein>
<evidence type="ECO:0000256" key="9">
    <source>
        <dbReference type="SAM" id="MobiDB-lite"/>
    </source>
</evidence>
<evidence type="ECO:0000313" key="15">
    <source>
        <dbReference type="Proteomes" id="UP001500620"/>
    </source>
</evidence>
<dbReference type="PANTHER" id="PTHR24421">
    <property type="entry name" value="NITRATE/NITRITE SENSOR PROTEIN NARX-RELATED"/>
    <property type="match status" value="1"/>
</dbReference>
<dbReference type="Gene3D" id="3.30.565.10">
    <property type="entry name" value="Histidine kinase-like ATPase, C-terminal domain"/>
    <property type="match status" value="1"/>
</dbReference>
<keyword evidence="10" id="KW-0472">Membrane</keyword>
<keyword evidence="4" id="KW-0808">Transferase</keyword>
<comment type="caution">
    <text evidence="14">The sequence shown here is derived from an EMBL/GenBank/DDBJ whole genome shotgun (WGS) entry which is preliminary data.</text>
</comment>
<gene>
    <name evidence="14" type="ORF">GCM10022255_072610</name>
</gene>
<sequence>MRIDLTIALVVGVVVLVTTHGAPTAGPLEPAALSAVLVACAALLLRRRHPFAAFLASSIAAEVYLVLNHSTTNGALILAAPLIALYTVAESESRRRALTIGVLAVLAFAGFHMLVKPSSWLGAENLALAALGALAVAAGDGARSRREYLAEVESRAHRAEQDREAEALRRVTEERLRIARDLHDAVGHQLALINVQAGVAAQLLESQPPRAREALSHVREAGRAALEELRDTIGLLRRPDEDPPPVDPLPGLSGLPDLVESFRRSSHPPPGSGLARISSCSDPSGSAERLVAVETVASDPEDSLAVPTAVDLTAYRVVQESLTNACKHAGSAPVHIRLRYTPDSLEVRIDNGPAPSRAPRAGPALPARHGPQPSFGHGLVGMRERVEALGGLLAAGPRPDGGFRVTAILPRSVAPGLLADIASAHPPGVLPSRAPRVAGPRTLPESGVHRRRKAPE</sequence>
<dbReference type="InterPro" id="IPR036890">
    <property type="entry name" value="HATPase_C_sf"/>
</dbReference>
<feature type="domain" description="Signal transduction histidine kinase subgroup 3 dimerisation and phosphoacceptor" evidence="12">
    <location>
        <begin position="174"/>
        <end position="240"/>
    </location>
</feature>
<feature type="domain" description="DUF7134" evidence="13">
    <location>
        <begin position="3"/>
        <end position="146"/>
    </location>
</feature>
<evidence type="ECO:0000256" key="8">
    <source>
        <dbReference type="ARBA" id="ARBA00023012"/>
    </source>
</evidence>
<evidence type="ECO:0000259" key="11">
    <source>
        <dbReference type="Pfam" id="PF02518"/>
    </source>
</evidence>
<feature type="region of interest" description="Disordered" evidence="9">
    <location>
        <begin position="236"/>
        <end position="255"/>
    </location>
</feature>
<dbReference type="Gene3D" id="1.20.5.1930">
    <property type="match status" value="1"/>
</dbReference>
<dbReference type="InterPro" id="IPR050482">
    <property type="entry name" value="Sensor_HK_TwoCompSys"/>
</dbReference>
<feature type="domain" description="Histidine kinase/HSP90-like ATPase" evidence="11">
    <location>
        <begin position="313"/>
        <end position="411"/>
    </location>
</feature>
<dbReference type="PANTHER" id="PTHR24421:SF10">
    <property type="entry name" value="NITRATE_NITRITE SENSOR PROTEIN NARQ"/>
    <property type="match status" value="1"/>
</dbReference>
<keyword evidence="10" id="KW-0812">Transmembrane</keyword>
<evidence type="ECO:0000256" key="1">
    <source>
        <dbReference type="ARBA" id="ARBA00000085"/>
    </source>
</evidence>
<comment type="catalytic activity">
    <reaction evidence="1">
        <text>ATP + protein L-histidine = ADP + protein N-phospho-L-histidine.</text>
        <dbReference type="EC" id="2.7.13.3"/>
    </reaction>
</comment>
<evidence type="ECO:0000256" key="10">
    <source>
        <dbReference type="SAM" id="Phobius"/>
    </source>
</evidence>
<feature type="transmembrane region" description="Helical" evidence="10">
    <location>
        <begin position="31"/>
        <end position="46"/>
    </location>
</feature>
<keyword evidence="8" id="KW-0902">Two-component regulatory system</keyword>
<keyword evidence="10" id="KW-1133">Transmembrane helix</keyword>
<dbReference type="Pfam" id="PF23539">
    <property type="entry name" value="DUF7134"/>
    <property type="match status" value="1"/>
</dbReference>
<evidence type="ECO:0000259" key="12">
    <source>
        <dbReference type="Pfam" id="PF07730"/>
    </source>
</evidence>
<accession>A0ABP8DIV7</accession>
<dbReference type="InterPro" id="IPR003594">
    <property type="entry name" value="HATPase_dom"/>
</dbReference>
<dbReference type="CDD" id="cd16917">
    <property type="entry name" value="HATPase_UhpB-NarQ-NarX-like"/>
    <property type="match status" value="1"/>
</dbReference>
<dbReference type="EC" id="2.7.13.3" evidence="2"/>
<feature type="transmembrane region" description="Helical" evidence="10">
    <location>
        <begin position="96"/>
        <end position="114"/>
    </location>
</feature>
<proteinExistence type="predicted"/>
<evidence type="ECO:0000256" key="5">
    <source>
        <dbReference type="ARBA" id="ARBA00022741"/>
    </source>
</evidence>
<feature type="region of interest" description="Disordered" evidence="9">
    <location>
        <begin position="426"/>
        <end position="456"/>
    </location>
</feature>
<evidence type="ECO:0000256" key="7">
    <source>
        <dbReference type="ARBA" id="ARBA00022840"/>
    </source>
</evidence>
<dbReference type="SUPFAM" id="SSF55874">
    <property type="entry name" value="ATPase domain of HSP90 chaperone/DNA topoisomerase II/histidine kinase"/>
    <property type="match status" value="1"/>
</dbReference>
<evidence type="ECO:0000256" key="6">
    <source>
        <dbReference type="ARBA" id="ARBA00022777"/>
    </source>
</evidence>
<reference evidence="15" key="1">
    <citation type="journal article" date="2019" name="Int. J. Syst. Evol. Microbiol.">
        <title>The Global Catalogue of Microorganisms (GCM) 10K type strain sequencing project: providing services to taxonomists for standard genome sequencing and annotation.</title>
        <authorList>
            <consortium name="The Broad Institute Genomics Platform"/>
            <consortium name="The Broad Institute Genome Sequencing Center for Infectious Disease"/>
            <person name="Wu L."/>
            <person name="Ma J."/>
        </authorList>
    </citation>
    <scope>NUCLEOTIDE SEQUENCE [LARGE SCALE GENOMIC DNA]</scope>
    <source>
        <strain evidence="15">JCM 17441</strain>
    </source>
</reference>
<evidence type="ECO:0000259" key="13">
    <source>
        <dbReference type="Pfam" id="PF23539"/>
    </source>
</evidence>
<feature type="region of interest" description="Disordered" evidence="9">
    <location>
        <begin position="262"/>
        <end position="281"/>
    </location>
</feature>
<feature type="transmembrane region" description="Helical" evidence="10">
    <location>
        <begin position="120"/>
        <end position="139"/>
    </location>
</feature>
<evidence type="ECO:0000256" key="2">
    <source>
        <dbReference type="ARBA" id="ARBA00012438"/>
    </source>
</evidence>
<keyword evidence="6 14" id="KW-0418">Kinase</keyword>
<name>A0ABP8DIV7_9ACTN</name>
<keyword evidence="5" id="KW-0547">Nucleotide-binding</keyword>